<feature type="transmembrane region" description="Helical" evidence="1">
    <location>
        <begin position="188"/>
        <end position="221"/>
    </location>
</feature>
<feature type="transmembrane region" description="Helical" evidence="1">
    <location>
        <begin position="130"/>
        <end position="147"/>
    </location>
</feature>
<keyword evidence="1" id="KW-0812">Transmembrane</keyword>
<feature type="transmembrane region" description="Helical" evidence="1">
    <location>
        <begin position="389"/>
        <end position="410"/>
    </location>
</feature>
<dbReference type="Proteomes" id="UP000664073">
    <property type="component" value="Unassembled WGS sequence"/>
</dbReference>
<gene>
    <name evidence="2" type="ORF">J2D77_00775</name>
</gene>
<evidence type="ECO:0000313" key="3">
    <source>
        <dbReference type="Proteomes" id="UP000664073"/>
    </source>
</evidence>
<evidence type="ECO:0008006" key="4">
    <source>
        <dbReference type="Google" id="ProtNLM"/>
    </source>
</evidence>
<feature type="transmembrane region" description="Helical" evidence="1">
    <location>
        <begin position="153"/>
        <end position="176"/>
    </location>
</feature>
<name>A0A939HMN6_9PROT</name>
<feature type="transmembrane region" description="Helical" evidence="1">
    <location>
        <begin position="25"/>
        <end position="46"/>
    </location>
</feature>
<feature type="transmembrane region" description="Helical" evidence="1">
    <location>
        <begin position="227"/>
        <end position="245"/>
    </location>
</feature>
<keyword evidence="1" id="KW-1133">Transmembrane helix</keyword>
<feature type="transmembrane region" description="Helical" evidence="1">
    <location>
        <begin position="294"/>
        <end position="319"/>
    </location>
</feature>
<accession>A0A939HMN6</accession>
<dbReference type="AlphaFoldDB" id="A0A939HMN6"/>
<reference evidence="2" key="1">
    <citation type="submission" date="2021-03" db="EMBL/GenBank/DDBJ databases">
        <title>The complete genome sequence of Acetobacter sp. TBRC 12339.</title>
        <authorList>
            <person name="Charoenyingcharoen P."/>
            <person name="Yukphan P."/>
        </authorList>
    </citation>
    <scope>NUCLEOTIDE SEQUENCE</scope>
    <source>
        <strain evidence="2">TBRC 12339</strain>
    </source>
</reference>
<evidence type="ECO:0000256" key="1">
    <source>
        <dbReference type="SAM" id="Phobius"/>
    </source>
</evidence>
<comment type="caution">
    <text evidence="2">The sequence shown here is derived from an EMBL/GenBank/DDBJ whole genome shotgun (WGS) entry which is preliminary data.</text>
</comment>
<keyword evidence="1" id="KW-0472">Membrane</keyword>
<sequence>MTHSRPLNIGQNFAFIYSAIQKISAITLSILGFFVICTTIFCIYYFGSPLLIADQWDNLFYIGFLHGDVPFLDLFNQHNEHRIFFPRLVFLLDAALDSEKNLINFTFNILIQLGIIWILFIFYRHLMKNRLWLTAMLGLSAILLFSLDQRENFLWGFQVQFLGVTAAAMAAFMFYSMASLRRIGSAPAVMLNILAFSMAVIACFSMANGILGAALLLPLSIIQRRRWYETLIATFCFAVLAFLYFHNFHPISYHTPYSYSLKHPLKYIEYLSEYIGNITESINIHPSKIQNKHILPISVGMIGICLSVGMTYHCLRWFYGNPWRTALLASVWFIVGTAALTTMGRMLFGLEQAASGRYLSPTSAFWCCQICYWSTLYRMNGHARFANRIALIIGLPLLAILLAAALIGHVRGWQESRTKFGDYDLAEDALLSDVNTPEALQFIYPFPKQITERAFHLRQAHLNIFADATNRLLGKSLPDALPLAPASTCTGHIDSIQKASTTLPDNNLAVEGWAWDNDARRSPRRLFLTDADNKVIGYASGNRFRPDVPEVIHFNARTNTGWAGYVHATLGQQIKAYALLKNGHVCPLNPS</sequence>
<dbReference type="RefSeq" id="WP_207844155.1">
    <property type="nucleotide sequence ID" value="NZ_JAFVMH010000001.1"/>
</dbReference>
<organism evidence="2 3">
    <name type="scientific">Acetobacter garciniae</name>
    <dbReference type="NCBI Taxonomy" id="2817435"/>
    <lineage>
        <taxon>Bacteria</taxon>
        <taxon>Pseudomonadati</taxon>
        <taxon>Pseudomonadota</taxon>
        <taxon>Alphaproteobacteria</taxon>
        <taxon>Acetobacterales</taxon>
        <taxon>Acetobacteraceae</taxon>
        <taxon>Acetobacter</taxon>
    </lineage>
</organism>
<keyword evidence="3" id="KW-1185">Reference proteome</keyword>
<feature type="transmembrane region" description="Helical" evidence="1">
    <location>
        <begin position="325"/>
        <end position="346"/>
    </location>
</feature>
<evidence type="ECO:0000313" key="2">
    <source>
        <dbReference type="EMBL" id="MBO1323689.1"/>
    </source>
</evidence>
<dbReference type="EMBL" id="JAFVMH010000001">
    <property type="protein sequence ID" value="MBO1323689.1"/>
    <property type="molecule type" value="Genomic_DNA"/>
</dbReference>
<feature type="transmembrane region" description="Helical" evidence="1">
    <location>
        <begin position="102"/>
        <end position="123"/>
    </location>
</feature>
<protein>
    <recommendedName>
        <fullName evidence="4">Transmembrane protein</fullName>
    </recommendedName>
</protein>
<proteinExistence type="predicted"/>